<comment type="caution">
    <text evidence="8">The sequence shown here is derived from an EMBL/GenBank/DDBJ whole genome shotgun (WGS) entry which is preliminary data.</text>
</comment>
<dbReference type="Proteomes" id="UP000326554">
    <property type="component" value="Unassembled WGS sequence"/>
</dbReference>
<feature type="transmembrane region" description="Helical" evidence="7">
    <location>
        <begin position="103"/>
        <end position="120"/>
    </location>
</feature>
<dbReference type="PANTHER" id="PTHR30213">
    <property type="entry name" value="INNER MEMBRANE PROTEIN YHJD"/>
    <property type="match status" value="1"/>
</dbReference>
<name>A0A5J5GQU4_9RHOB</name>
<evidence type="ECO:0000256" key="4">
    <source>
        <dbReference type="ARBA" id="ARBA00022989"/>
    </source>
</evidence>
<dbReference type="RefSeq" id="WP_150443903.1">
    <property type="nucleotide sequence ID" value="NZ_VYQE01000001.1"/>
</dbReference>
<dbReference type="GO" id="GO:0005886">
    <property type="term" value="C:plasma membrane"/>
    <property type="evidence" value="ECO:0007669"/>
    <property type="project" value="UniProtKB-SubCell"/>
</dbReference>
<keyword evidence="5 7" id="KW-0472">Membrane</keyword>
<accession>A0A5J5GQU4</accession>
<feature type="transmembrane region" description="Helical" evidence="7">
    <location>
        <begin position="36"/>
        <end position="66"/>
    </location>
</feature>
<sequence length="315" mass="32987">MTDRPGETAPTPRGLPRAAWMEIGKRVWADIGRDHVALIAAGIAFFGLLALFPAITALMAIAGLVLEPSQVTEQLDRISAFVPQGASEIILGQAQEVAGSDQAGLGLAAVVGLGLALYSASKGVSSLMEGLCVAYDEQDERGFVKRTALTLVLTVVLVIGIVAGLAATILVPSLLSLLTLGPVTEFLVAAARWVVLLAMTVVGIGILYRYGPDRDAPQWRWLTPGAVLATILWIAASAGFAIYAENFASYQESFGAMAGMIVLLMWLWISAYAILVGAEINAEAERQTAQDSTVGEARPAGSRGATAADHAPKTD</sequence>
<dbReference type="Pfam" id="PF03631">
    <property type="entry name" value="Virul_fac_BrkB"/>
    <property type="match status" value="1"/>
</dbReference>
<feature type="transmembrane region" description="Helical" evidence="7">
    <location>
        <begin position="256"/>
        <end position="278"/>
    </location>
</feature>
<dbReference type="NCBIfam" id="TIGR00765">
    <property type="entry name" value="yihY_not_rbn"/>
    <property type="match status" value="1"/>
</dbReference>
<feature type="region of interest" description="Disordered" evidence="6">
    <location>
        <begin position="288"/>
        <end position="315"/>
    </location>
</feature>
<evidence type="ECO:0000313" key="9">
    <source>
        <dbReference type="Proteomes" id="UP000326554"/>
    </source>
</evidence>
<evidence type="ECO:0000256" key="3">
    <source>
        <dbReference type="ARBA" id="ARBA00022692"/>
    </source>
</evidence>
<keyword evidence="2" id="KW-1003">Cell membrane</keyword>
<evidence type="ECO:0000256" key="5">
    <source>
        <dbReference type="ARBA" id="ARBA00023136"/>
    </source>
</evidence>
<reference evidence="8 9" key="1">
    <citation type="submission" date="2019-09" db="EMBL/GenBank/DDBJ databases">
        <authorList>
            <person name="Park J.-S."/>
            <person name="Choi H.-J."/>
        </authorList>
    </citation>
    <scope>NUCLEOTIDE SEQUENCE [LARGE SCALE GENOMIC DNA]</scope>
    <source>
        <strain evidence="8 9">176SS1-4</strain>
    </source>
</reference>
<organism evidence="8 9">
    <name type="scientific">Histidinibacterium aquaticum</name>
    <dbReference type="NCBI Taxonomy" id="2613962"/>
    <lineage>
        <taxon>Bacteria</taxon>
        <taxon>Pseudomonadati</taxon>
        <taxon>Pseudomonadota</taxon>
        <taxon>Alphaproteobacteria</taxon>
        <taxon>Rhodobacterales</taxon>
        <taxon>Paracoccaceae</taxon>
        <taxon>Histidinibacterium</taxon>
    </lineage>
</organism>
<feature type="transmembrane region" description="Helical" evidence="7">
    <location>
        <begin position="190"/>
        <end position="210"/>
    </location>
</feature>
<comment type="subcellular location">
    <subcellularLocation>
        <location evidence="1">Cell membrane</location>
        <topology evidence="1">Multi-pass membrane protein</topology>
    </subcellularLocation>
</comment>
<gene>
    <name evidence="8" type="ORF">F3S47_04015</name>
</gene>
<feature type="transmembrane region" description="Helical" evidence="7">
    <location>
        <begin position="148"/>
        <end position="170"/>
    </location>
</feature>
<keyword evidence="4 7" id="KW-1133">Transmembrane helix</keyword>
<dbReference type="PANTHER" id="PTHR30213:SF0">
    <property type="entry name" value="UPF0761 MEMBRANE PROTEIN YIHY"/>
    <property type="match status" value="1"/>
</dbReference>
<proteinExistence type="predicted"/>
<evidence type="ECO:0000313" key="8">
    <source>
        <dbReference type="EMBL" id="KAA9010417.1"/>
    </source>
</evidence>
<dbReference type="EMBL" id="VYQE01000001">
    <property type="protein sequence ID" value="KAA9010417.1"/>
    <property type="molecule type" value="Genomic_DNA"/>
</dbReference>
<evidence type="ECO:0000256" key="6">
    <source>
        <dbReference type="SAM" id="MobiDB-lite"/>
    </source>
</evidence>
<dbReference type="PIRSF" id="PIRSF035875">
    <property type="entry name" value="RNase_BN"/>
    <property type="match status" value="1"/>
</dbReference>
<keyword evidence="9" id="KW-1185">Reference proteome</keyword>
<evidence type="ECO:0000256" key="2">
    <source>
        <dbReference type="ARBA" id="ARBA00022475"/>
    </source>
</evidence>
<evidence type="ECO:0000256" key="7">
    <source>
        <dbReference type="SAM" id="Phobius"/>
    </source>
</evidence>
<protein>
    <submittedName>
        <fullName evidence="8">YihY/virulence factor BrkB family protein</fullName>
    </submittedName>
</protein>
<feature type="transmembrane region" description="Helical" evidence="7">
    <location>
        <begin position="222"/>
        <end position="244"/>
    </location>
</feature>
<dbReference type="AlphaFoldDB" id="A0A5J5GQU4"/>
<dbReference type="InterPro" id="IPR017039">
    <property type="entry name" value="Virul_fac_BrkB"/>
</dbReference>
<evidence type="ECO:0000256" key="1">
    <source>
        <dbReference type="ARBA" id="ARBA00004651"/>
    </source>
</evidence>
<keyword evidence="3 7" id="KW-0812">Transmembrane</keyword>